<evidence type="ECO:0000256" key="4">
    <source>
        <dbReference type="ARBA" id="ARBA00023015"/>
    </source>
</evidence>
<evidence type="ECO:0000256" key="3">
    <source>
        <dbReference type="ARBA" id="ARBA00022840"/>
    </source>
</evidence>
<evidence type="ECO:0000259" key="8">
    <source>
        <dbReference type="PROSITE" id="PS51161"/>
    </source>
</evidence>
<evidence type="ECO:0000256" key="6">
    <source>
        <dbReference type="ARBA" id="ARBA00023163"/>
    </source>
</evidence>
<reference evidence="9 10" key="1">
    <citation type="submission" date="2017-09" db="EMBL/GenBank/DDBJ databases">
        <title>Depth-based differentiation of microbial function through sediment-hosted aquifers and enrichment of novel symbionts in the deep terrestrial subsurface.</title>
        <authorList>
            <person name="Probst A.J."/>
            <person name="Ladd B."/>
            <person name="Jarett J.K."/>
            <person name="Geller-Mcgrath D.E."/>
            <person name="Sieber C.M."/>
            <person name="Emerson J.B."/>
            <person name="Anantharaman K."/>
            <person name="Thomas B.C."/>
            <person name="Malmstrom R."/>
            <person name="Stieglmeier M."/>
            <person name="Klingl A."/>
            <person name="Woyke T."/>
            <person name="Ryan C.M."/>
            <person name="Banfield J.F."/>
        </authorList>
    </citation>
    <scope>NUCLEOTIDE SEQUENCE [LARGE SCALE GENOMIC DNA]</scope>
    <source>
        <strain evidence="9">CG10_big_fil_rev_8_21_14_0_10_50_16</strain>
    </source>
</reference>
<organism evidence="9 10">
    <name type="scientific">Candidatus Uhrbacteria bacterium CG10_big_fil_rev_8_21_14_0_10_50_16</name>
    <dbReference type="NCBI Taxonomy" id="1975039"/>
    <lineage>
        <taxon>Bacteria</taxon>
        <taxon>Candidatus Uhriibacteriota</taxon>
    </lineage>
</organism>
<dbReference type="GO" id="GO:0008270">
    <property type="term" value="F:zinc ion binding"/>
    <property type="evidence" value="ECO:0007669"/>
    <property type="project" value="InterPro"/>
</dbReference>
<sequence>MNCPVCNKQTKVVDTRLSSDGMGIRRRRECLACLYRFSTVEEAELMDLTVVKRNGRREAYSRDKILKGILRALEKRPYTDLRLKKLIHTIERDIQRKKVPELTSDELGAIVMYRLRTFDKVAYIRFASVYRQFEDVETFQQELNALIRKRTQEHT</sequence>
<dbReference type="NCBIfam" id="TIGR00244">
    <property type="entry name" value="transcriptional regulator NrdR"/>
    <property type="match status" value="1"/>
</dbReference>
<evidence type="ECO:0000313" key="10">
    <source>
        <dbReference type="Proteomes" id="UP000230084"/>
    </source>
</evidence>
<keyword evidence="5 7" id="KW-0238">DNA-binding</keyword>
<proteinExistence type="inferred from homology"/>
<gene>
    <name evidence="7" type="primary">nrdR</name>
    <name evidence="9" type="ORF">COV06_02930</name>
</gene>
<dbReference type="Proteomes" id="UP000230084">
    <property type="component" value="Unassembled WGS sequence"/>
</dbReference>
<dbReference type="EMBL" id="PCYM01000005">
    <property type="protein sequence ID" value="PIR47612.1"/>
    <property type="molecule type" value="Genomic_DNA"/>
</dbReference>
<dbReference type="PANTHER" id="PTHR30455:SF2">
    <property type="entry name" value="TRANSCRIPTIONAL REPRESSOR NRDR"/>
    <property type="match status" value="1"/>
</dbReference>
<dbReference type="GO" id="GO:0005524">
    <property type="term" value="F:ATP binding"/>
    <property type="evidence" value="ECO:0007669"/>
    <property type="project" value="UniProtKB-UniRule"/>
</dbReference>
<evidence type="ECO:0000256" key="2">
    <source>
        <dbReference type="ARBA" id="ARBA00022741"/>
    </source>
</evidence>
<keyword evidence="1 7" id="KW-0678">Repressor</keyword>
<dbReference type="InterPro" id="IPR005144">
    <property type="entry name" value="ATP-cone_dom"/>
</dbReference>
<evidence type="ECO:0000256" key="1">
    <source>
        <dbReference type="ARBA" id="ARBA00022491"/>
    </source>
</evidence>
<evidence type="ECO:0000256" key="5">
    <source>
        <dbReference type="ARBA" id="ARBA00023125"/>
    </source>
</evidence>
<dbReference type="Pfam" id="PF03477">
    <property type="entry name" value="ATP-cone"/>
    <property type="match status" value="1"/>
</dbReference>
<keyword evidence="2 7" id="KW-0547">Nucleotide-binding</keyword>
<evidence type="ECO:0000256" key="7">
    <source>
        <dbReference type="HAMAP-Rule" id="MF_00440"/>
    </source>
</evidence>
<comment type="caution">
    <text evidence="7">Lacks conserved residue(s) required for the propagation of feature annotation.</text>
</comment>
<dbReference type="AlphaFoldDB" id="A0A2H0RM36"/>
<comment type="similarity">
    <text evidence="7">Belongs to the NrdR family.</text>
</comment>
<dbReference type="Pfam" id="PF22811">
    <property type="entry name" value="Zn_ribbon_NrdR"/>
    <property type="match status" value="1"/>
</dbReference>
<evidence type="ECO:0000313" key="9">
    <source>
        <dbReference type="EMBL" id="PIR47612.1"/>
    </source>
</evidence>
<accession>A0A2H0RM36</accession>
<dbReference type="GO" id="GO:0003677">
    <property type="term" value="F:DNA binding"/>
    <property type="evidence" value="ECO:0007669"/>
    <property type="project" value="UniProtKB-KW"/>
</dbReference>
<keyword evidence="6 7" id="KW-0804">Transcription</keyword>
<dbReference type="InterPro" id="IPR055173">
    <property type="entry name" value="NrdR-like_N"/>
</dbReference>
<dbReference type="PANTHER" id="PTHR30455">
    <property type="entry name" value="TRANSCRIPTIONAL REPRESSOR NRDR"/>
    <property type="match status" value="1"/>
</dbReference>
<keyword evidence="3 7" id="KW-0067">ATP-binding</keyword>
<comment type="function">
    <text evidence="7">Negatively regulates transcription of bacterial ribonucleotide reductase nrd genes and operons by binding to NrdR-boxes.</text>
</comment>
<dbReference type="HAMAP" id="MF_00440">
    <property type="entry name" value="NrdR"/>
    <property type="match status" value="1"/>
</dbReference>
<feature type="domain" description="ATP-cone" evidence="8">
    <location>
        <begin position="48"/>
        <end position="138"/>
    </location>
</feature>
<dbReference type="InterPro" id="IPR003796">
    <property type="entry name" value="RNR_NrdR-like"/>
</dbReference>
<protein>
    <recommendedName>
        <fullName evidence="7">Transcriptional repressor NrdR</fullName>
    </recommendedName>
</protein>
<keyword evidence="4 7" id="KW-0805">Transcription regulation</keyword>
<name>A0A2H0RM36_9BACT</name>
<comment type="caution">
    <text evidence="9">The sequence shown here is derived from an EMBL/GenBank/DDBJ whole genome shotgun (WGS) entry which is preliminary data.</text>
</comment>
<dbReference type="GO" id="GO:0045892">
    <property type="term" value="P:negative regulation of DNA-templated transcription"/>
    <property type="evidence" value="ECO:0007669"/>
    <property type="project" value="UniProtKB-UniRule"/>
</dbReference>
<dbReference type="PROSITE" id="PS51161">
    <property type="entry name" value="ATP_CONE"/>
    <property type="match status" value="1"/>
</dbReference>